<accession>A0A6A6XV58</accession>
<organism evidence="2 3">
    <name type="scientific">Melanomma pulvis-pyrius CBS 109.77</name>
    <dbReference type="NCBI Taxonomy" id="1314802"/>
    <lineage>
        <taxon>Eukaryota</taxon>
        <taxon>Fungi</taxon>
        <taxon>Dikarya</taxon>
        <taxon>Ascomycota</taxon>
        <taxon>Pezizomycotina</taxon>
        <taxon>Dothideomycetes</taxon>
        <taxon>Pleosporomycetidae</taxon>
        <taxon>Pleosporales</taxon>
        <taxon>Melanommataceae</taxon>
        <taxon>Melanomma</taxon>
    </lineage>
</organism>
<protein>
    <submittedName>
        <fullName evidence="2">Uncharacterized protein</fullName>
    </submittedName>
</protein>
<dbReference type="OrthoDB" id="2546325at2759"/>
<reference evidence="2" key="1">
    <citation type="journal article" date="2020" name="Stud. Mycol.">
        <title>101 Dothideomycetes genomes: a test case for predicting lifestyles and emergence of pathogens.</title>
        <authorList>
            <person name="Haridas S."/>
            <person name="Albert R."/>
            <person name="Binder M."/>
            <person name="Bloem J."/>
            <person name="Labutti K."/>
            <person name="Salamov A."/>
            <person name="Andreopoulos B."/>
            <person name="Baker S."/>
            <person name="Barry K."/>
            <person name="Bills G."/>
            <person name="Bluhm B."/>
            <person name="Cannon C."/>
            <person name="Castanera R."/>
            <person name="Culley D."/>
            <person name="Daum C."/>
            <person name="Ezra D."/>
            <person name="Gonzalez J."/>
            <person name="Henrissat B."/>
            <person name="Kuo A."/>
            <person name="Liang C."/>
            <person name="Lipzen A."/>
            <person name="Lutzoni F."/>
            <person name="Magnuson J."/>
            <person name="Mondo S."/>
            <person name="Nolan M."/>
            <person name="Ohm R."/>
            <person name="Pangilinan J."/>
            <person name="Park H.-J."/>
            <person name="Ramirez L."/>
            <person name="Alfaro M."/>
            <person name="Sun H."/>
            <person name="Tritt A."/>
            <person name="Yoshinaga Y."/>
            <person name="Zwiers L.-H."/>
            <person name="Turgeon B."/>
            <person name="Goodwin S."/>
            <person name="Spatafora J."/>
            <person name="Crous P."/>
            <person name="Grigoriev I."/>
        </authorList>
    </citation>
    <scope>NUCLEOTIDE SEQUENCE</scope>
    <source>
        <strain evidence="2">CBS 109.77</strain>
    </source>
</reference>
<name>A0A6A6XV58_9PLEO</name>
<evidence type="ECO:0000313" key="3">
    <source>
        <dbReference type="Proteomes" id="UP000799757"/>
    </source>
</evidence>
<dbReference type="AlphaFoldDB" id="A0A6A6XV58"/>
<dbReference type="Proteomes" id="UP000799757">
    <property type="component" value="Unassembled WGS sequence"/>
</dbReference>
<feature type="non-terminal residue" evidence="2">
    <location>
        <position position="189"/>
    </location>
</feature>
<proteinExistence type="predicted"/>
<keyword evidence="3" id="KW-1185">Reference proteome</keyword>
<dbReference type="EMBL" id="MU001752">
    <property type="protein sequence ID" value="KAF2800138.1"/>
    <property type="molecule type" value="Genomic_DNA"/>
</dbReference>
<gene>
    <name evidence="2" type="ORF">K505DRAFT_293226</name>
</gene>
<sequence length="189" mass="20773">MAPSAVSPMLSPNGPAQPAALTMTNDFSPKSPIFEPSDGLRMPKPSVLRESSTKSSSIVRTRFGRTTSTSVAFDGQGSVHDFLKMLKNERFRYMPHDGSNWDKVLKWADNIGGVVLLSDGVLSDFMLNSEGATRLICDSCTGLIQLGTEHVKVLLKVFSVFHKMAFALSVFLRQNHLIKSNSDVRRELA</sequence>
<feature type="region of interest" description="Disordered" evidence="1">
    <location>
        <begin position="34"/>
        <end position="53"/>
    </location>
</feature>
<evidence type="ECO:0000256" key="1">
    <source>
        <dbReference type="SAM" id="MobiDB-lite"/>
    </source>
</evidence>
<evidence type="ECO:0000313" key="2">
    <source>
        <dbReference type="EMBL" id="KAF2800138.1"/>
    </source>
</evidence>